<evidence type="ECO:0000313" key="10">
    <source>
        <dbReference type="EMBL" id="EOT30510.1"/>
    </source>
</evidence>
<dbReference type="GO" id="GO:0004735">
    <property type="term" value="F:pyrroline-5-carboxylate reductase activity"/>
    <property type="evidence" value="ECO:0007669"/>
    <property type="project" value="UniProtKB-UniRule"/>
</dbReference>
<comment type="similarity">
    <text evidence="1 6 8">Belongs to the pyrroline-5-carboxylate reductase family.</text>
</comment>
<comment type="pathway">
    <text evidence="6 8">Amino-acid biosynthesis; L-proline biosynthesis; L-proline from L-glutamate 5-semialdehyde: step 1/1.</text>
</comment>
<dbReference type="EC" id="1.5.1.2" evidence="6 7"/>
<organism evidence="10 11">
    <name type="scientific">Enterococcus saccharolyticus subsp. saccharolyticus ATCC 43076</name>
    <dbReference type="NCBI Taxonomy" id="1139996"/>
    <lineage>
        <taxon>Bacteria</taxon>
        <taxon>Bacillati</taxon>
        <taxon>Bacillota</taxon>
        <taxon>Bacilli</taxon>
        <taxon>Lactobacillales</taxon>
        <taxon>Enterococcaceae</taxon>
        <taxon>Enterococcus</taxon>
    </lineage>
</organism>
<comment type="function">
    <text evidence="5 6">Catalyzes the reduction of 1-pyrroline-5-carboxylate (PCA) to L-proline.</text>
</comment>
<gene>
    <name evidence="6" type="primary">proC</name>
    <name evidence="10" type="ORF">OMQ_00214</name>
</gene>
<evidence type="ECO:0000259" key="9">
    <source>
        <dbReference type="Pfam" id="PF14748"/>
    </source>
</evidence>
<sequence length="210" mass="22309">MDEKALFVAAEVIILAVQPKILLQVLPTIRDYIQDNQVLVSVAAGVSLEEIEAGIGKHKIARAMPNTPVTIGEGMSSISVNHQFTDEDRQTVVQIFESFGRAKILPEQQIDAVIGVSGSSPAYVYLFIEALVDGAVAEGMSRKDAYEFAAQAVLGAAKMVLETGKHPAELKDAVCSPGGTTIAAVASLEKDGFRAAVMNAVQAAIQKNRE</sequence>
<comment type="subcellular location">
    <subcellularLocation>
        <location evidence="6">Cytoplasm</location>
    </subcellularLocation>
</comment>
<evidence type="ECO:0000256" key="8">
    <source>
        <dbReference type="RuleBase" id="RU003903"/>
    </source>
</evidence>
<comment type="catalytic activity">
    <reaction evidence="6 8">
        <text>L-proline + NADP(+) = (S)-1-pyrroline-5-carboxylate + NADPH + 2 H(+)</text>
        <dbReference type="Rhea" id="RHEA:14109"/>
        <dbReference type="ChEBI" id="CHEBI:15378"/>
        <dbReference type="ChEBI" id="CHEBI:17388"/>
        <dbReference type="ChEBI" id="CHEBI:57783"/>
        <dbReference type="ChEBI" id="CHEBI:58349"/>
        <dbReference type="ChEBI" id="CHEBI:60039"/>
        <dbReference type="EC" id="1.5.1.2"/>
    </reaction>
</comment>
<protein>
    <recommendedName>
        <fullName evidence="6 7">Pyrroline-5-carboxylate reductase</fullName>
        <shortName evidence="6">P5C reductase</shortName>
        <shortName evidence="6">P5CR</shortName>
        <ecNumber evidence="6 7">1.5.1.2</ecNumber>
    </recommendedName>
    <alternativeName>
        <fullName evidence="6">PCA reductase</fullName>
    </alternativeName>
</protein>
<dbReference type="GO" id="GO:0055129">
    <property type="term" value="P:L-proline biosynthetic process"/>
    <property type="evidence" value="ECO:0007669"/>
    <property type="project" value="UniProtKB-UniRule"/>
</dbReference>
<dbReference type="SUPFAM" id="SSF51735">
    <property type="entry name" value="NAD(P)-binding Rossmann-fold domains"/>
    <property type="match status" value="1"/>
</dbReference>
<evidence type="ECO:0000256" key="2">
    <source>
        <dbReference type="ARBA" id="ARBA00022650"/>
    </source>
</evidence>
<dbReference type="NCBIfam" id="TIGR00112">
    <property type="entry name" value="proC"/>
    <property type="match status" value="1"/>
</dbReference>
<dbReference type="InterPro" id="IPR000304">
    <property type="entry name" value="Pyrroline-COOH_reductase"/>
</dbReference>
<keyword evidence="6 8" id="KW-0028">Amino-acid biosynthesis</keyword>
<evidence type="ECO:0000256" key="6">
    <source>
        <dbReference type="HAMAP-Rule" id="MF_01925"/>
    </source>
</evidence>
<keyword evidence="4 6" id="KW-0560">Oxidoreductase</keyword>
<comment type="catalytic activity">
    <reaction evidence="6">
        <text>L-proline + NAD(+) = (S)-1-pyrroline-5-carboxylate + NADH + 2 H(+)</text>
        <dbReference type="Rhea" id="RHEA:14105"/>
        <dbReference type="ChEBI" id="CHEBI:15378"/>
        <dbReference type="ChEBI" id="CHEBI:17388"/>
        <dbReference type="ChEBI" id="CHEBI:57540"/>
        <dbReference type="ChEBI" id="CHEBI:57945"/>
        <dbReference type="ChEBI" id="CHEBI:60039"/>
        <dbReference type="EC" id="1.5.1.2"/>
    </reaction>
</comment>
<accession>S0NUZ8</accession>
<evidence type="ECO:0000313" key="11">
    <source>
        <dbReference type="Proteomes" id="UP000014136"/>
    </source>
</evidence>
<dbReference type="InterPro" id="IPR029036">
    <property type="entry name" value="P5CR_dimer"/>
</dbReference>
<evidence type="ECO:0000256" key="4">
    <source>
        <dbReference type="ARBA" id="ARBA00023002"/>
    </source>
</evidence>
<evidence type="ECO:0000256" key="5">
    <source>
        <dbReference type="ARBA" id="ARBA00058118"/>
    </source>
</evidence>
<dbReference type="UniPathway" id="UPA00098">
    <property type="reaction ID" value="UER00361"/>
</dbReference>
<dbReference type="eggNOG" id="COG0345">
    <property type="taxonomic scope" value="Bacteria"/>
</dbReference>
<dbReference type="PROSITE" id="PS00521">
    <property type="entry name" value="P5CR"/>
    <property type="match status" value="1"/>
</dbReference>
<keyword evidence="11" id="KW-1185">Reference proteome</keyword>
<evidence type="ECO:0000256" key="3">
    <source>
        <dbReference type="ARBA" id="ARBA00022857"/>
    </source>
</evidence>
<keyword evidence="3 6" id="KW-0521">NADP</keyword>
<dbReference type="HAMAP" id="MF_01925">
    <property type="entry name" value="P5C_reductase"/>
    <property type="match status" value="1"/>
</dbReference>
<dbReference type="SUPFAM" id="SSF48179">
    <property type="entry name" value="6-phosphogluconate dehydrogenase C-terminal domain-like"/>
    <property type="match status" value="1"/>
</dbReference>
<keyword evidence="2 6" id="KW-0641">Proline biosynthesis</keyword>
<reference evidence="10 11" key="1">
    <citation type="submission" date="2013-03" db="EMBL/GenBank/DDBJ databases">
        <title>The Genome Sequence of Enterococcus saccharolyticus ATCC_43076 (Illumina only assembly).</title>
        <authorList>
            <consortium name="The Broad Institute Genomics Platform"/>
            <consortium name="The Broad Institute Genome Sequencing Center for Infectious Disease"/>
            <person name="Earl A."/>
            <person name="Russ C."/>
            <person name="Gilmore M."/>
            <person name="Surin D."/>
            <person name="Walker B."/>
            <person name="Young S."/>
            <person name="Zeng Q."/>
            <person name="Gargeya S."/>
            <person name="Fitzgerald M."/>
            <person name="Haas B."/>
            <person name="Abouelleil A."/>
            <person name="Allen A.W."/>
            <person name="Alvarado L."/>
            <person name="Arachchi H.M."/>
            <person name="Berlin A.M."/>
            <person name="Chapman S.B."/>
            <person name="Gainer-Dewar J."/>
            <person name="Goldberg J."/>
            <person name="Griggs A."/>
            <person name="Gujja S."/>
            <person name="Hansen M."/>
            <person name="Howarth C."/>
            <person name="Imamovic A."/>
            <person name="Ireland A."/>
            <person name="Larimer J."/>
            <person name="McCowan C."/>
            <person name="Murphy C."/>
            <person name="Pearson M."/>
            <person name="Poon T.W."/>
            <person name="Priest M."/>
            <person name="Roberts A."/>
            <person name="Saif S."/>
            <person name="Shea T."/>
            <person name="Sisk P."/>
            <person name="Sykes S."/>
            <person name="Wortman J."/>
            <person name="Nusbaum C."/>
            <person name="Birren B."/>
        </authorList>
    </citation>
    <scope>NUCLEOTIDE SEQUENCE [LARGE SCALE GENOMIC DNA]</scope>
    <source>
        <strain evidence="10 11">ATCC 43076</strain>
    </source>
</reference>
<evidence type="ECO:0000256" key="7">
    <source>
        <dbReference type="NCBIfam" id="TIGR00112"/>
    </source>
</evidence>
<dbReference type="STRING" id="41997.RV16_GL000402"/>
<feature type="domain" description="Pyrroline-5-carboxylate reductase dimerisation" evidence="9">
    <location>
        <begin position="107"/>
        <end position="210"/>
    </location>
</feature>
<keyword evidence="6" id="KW-0963">Cytoplasm</keyword>
<dbReference type="GO" id="GO:0005737">
    <property type="term" value="C:cytoplasm"/>
    <property type="evidence" value="ECO:0007669"/>
    <property type="project" value="UniProtKB-SubCell"/>
</dbReference>
<dbReference type="Gene3D" id="1.10.3730.10">
    <property type="entry name" value="ProC C-terminal domain-like"/>
    <property type="match status" value="1"/>
</dbReference>
<dbReference type="AlphaFoldDB" id="S0NUZ8"/>
<dbReference type="PANTHER" id="PTHR11645">
    <property type="entry name" value="PYRROLINE-5-CARBOXYLATE REDUCTASE"/>
    <property type="match status" value="1"/>
</dbReference>
<dbReference type="HOGENOM" id="CLU_042344_3_1_9"/>
<dbReference type="FunFam" id="1.10.3730.10:FF:000001">
    <property type="entry name" value="Pyrroline-5-carboxylate reductase"/>
    <property type="match status" value="1"/>
</dbReference>
<evidence type="ECO:0000256" key="1">
    <source>
        <dbReference type="ARBA" id="ARBA00005525"/>
    </source>
</evidence>
<proteinExistence type="inferred from homology"/>
<dbReference type="PATRIC" id="fig|1139996.3.peg.203"/>
<dbReference type="Pfam" id="PF14748">
    <property type="entry name" value="P5CR_dimer"/>
    <property type="match status" value="1"/>
</dbReference>
<dbReference type="Gene3D" id="3.40.50.720">
    <property type="entry name" value="NAD(P)-binding Rossmann-like Domain"/>
    <property type="match status" value="1"/>
</dbReference>
<dbReference type="EMBL" id="AHYT01000001">
    <property type="protein sequence ID" value="EOT30510.1"/>
    <property type="molecule type" value="Genomic_DNA"/>
</dbReference>
<name>S0NUZ8_9ENTE</name>
<dbReference type="Proteomes" id="UP000014136">
    <property type="component" value="Unassembled WGS sequence"/>
</dbReference>
<dbReference type="InterPro" id="IPR053790">
    <property type="entry name" value="P5CR-like_CS"/>
</dbReference>
<dbReference type="InterPro" id="IPR036291">
    <property type="entry name" value="NAD(P)-bd_dom_sf"/>
</dbReference>
<dbReference type="PANTHER" id="PTHR11645:SF0">
    <property type="entry name" value="PYRROLINE-5-CARBOXYLATE REDUCTASE 3"/>
    <property type="match status" value="1"/>
</dbReference>
<dbReference type="InterPro" id="IPR008927">
    <property type="entry name" value="6-PGluconate_DH-like_C_sf"/>
</dbReference>
<comment type="caution">
    <text evidence="10">The sequence shown here is derived from an EMBL/GenBank/DDBJ whole genome shotgun (WGS) entry which is preliminary data.</text>
</comment>